<dbReference type="PANTHER" id="PTHR12128:SF66">
    <property type="entry name" value="4-HYDROXY-2-OXOGLUTARATE ALDOLASE, MITOCHONDRIAL"/>
    <property type="match status" value="1"/>
</dbReference>
<dbReference type="InterPro" id="IPR005263">
    <property type="entry name" value="DapA"/>
</dbReference>
<dbReference type="GO" id="GO:0009089">
    <property type="term" value="P:lysine biosynthetic process via diaminopimelate"/>
    <property type="evidence" value="ECO:0007669"/>
    <property type="project" value="UniProtKB-UniRule"/>
</dbReference>
<keyword evidence="8 12" id="KW-0457">Lysine biosynthesis</keyword>
<keyword evidence="10 12" id="KW-0704">Schiff base</keyword>
<keyword evidence="7 12" id="KW-0220">Diaminopimelate biosynthesis</keyword>
<feature type="site" description="Part of a proton relay during catalysis" evidence="12">
    <location>
        <position position="112"/>
    </location>
</feature>
<evidence type="ECO:0000256" key="15">
    <source>
        <dbReference type="PIRSR" id="PIRSR001365-2"/>
    </source>
</evidence>
<evidence type="ECO:0000256" key="8">
    <source>
        <dbReference type="ARBA" id="ARBA00023154"/>
    </source>
</evidence>
<dbReference type="InterPro" id="IPR020624">
    <property type="entry name" value="Schiff_base-form_aldolases_CS"/>
</dbReference>
<dbReference type="Gene3D" id="3.20.20.70">
    <property type="entry name" value="Aldolase class I"/>
    <property type="match status" value="1"/>
</dbReference>
<keyword evidence="17" id="KW-1185">Reference proteome</keyword>
<dbReference type="InterPro" id="IPR020625">
    <property type="entry name" value="Schiff_base-form_aldolases_AS"/>
</dbReference>
<evidence type="ECO:0000256" key="14">
    <source>
        <dbReference type="PIRSR" id="PIRSR001365-1"/>
    </source>
</evidence>
<evidence type="ECO:0000256" key="9">
    <source>
        <dbReference type="ARBA" id="ARBA00023239"/>
    </source>
</evidence>
<evidence type="ECO:0000256" key="10">
    <source>
        <dbReference type="ARBA" id="ARBA00023270"/>
    </source>
</evidence>
<keyword evidence="5 12" id="KW-0963">Cytoplasm</keyword>
<evidence type="ECO:0000313" key="17">
    <source>
        <dbReference type="Proteomes" id="UP000290624"/>
    </source>
</evidence>
<comment type="subcellular location">
    <subcellularLocation>
        <location evidence="12">Cytoplasm</location>
    </subcellularLocation>
</comment>
<dbReference type="AlphaFoldDB" id="A0A4V1Q7E1"/>
<dbReference type="UniPathway" id="UPA00034">
    <property type="reaction ID" value="UER00017"/>
</dbReference>
<dbReference type="GO" id="GO:0008840">
    <property type="term" value="F:4-hydroxy-tetrahydrodipicolinate synthase activity"/>
    <property type="evidence" value="ECO:0007669"/>
    <property type="project" value="UniProtKB-UniRule"/>
</dbReference>
<evidence type="ECO:0000256" key="13">
    <source>
        <dbReference type="PIRNR" id="PIRNR001365"/>
    </source>
</evidence>
<dbReference type="RefSeq" id="WP_129458479.1">
    <property type="nucleotide sequence ID" value="NZ_PPCV01000004.1"/>
</dbReference>
<feature type="active site" description="Schiff-base intermediate with substrate" evidence="12 14">
    <location>
        <position position="166"/>
    </location>
</feature>
<dbReference type="EMBL" id="PPCV01000004">
    <property type="protein sequence ID" value="RXW32268.1"/>
    <property type="molecule type" value="Genomic_DNA"/>
</dbReference>
<sequence length="293" mass="31064">MAPQPFGRLITAMVTPFTSDGSLDLDESRRLAAYLVDEQGNDALVINGTTGESPTTDDDEKKALLKAVVAEVGDRAQVIAGVGTNETAATIKRCHDAVEAGAHGVLVVTPYYSKPPADALLEHFVMVADSTDLPVMLYDIPSRSGIPIPEDVLIELDRHPTIVAVKDAKGDLVSSARVMASTDLAYYSGDDAVTLPLLSLGAVGLVGTSTHFTGAATKEWLSLWEDGATQEALELYRRLLPVYTGVFATQGCMLVKAALAARGFTTHTLRRPLKPASSAQARTFLQVLEAAGL</sequence>
<dbReference type="Proteomes" id="UP000290624">
    <property type="component" value="Unassembled WGS sequence"/>
</dbReference>
<dbReference type="EC" id="4.3.3.7" evidence="4 12"/>
<proteinExistence type="inferred from homology"/>
<feature type="active site" description="Proton donor/acceptor" evidence="12 14">
    <location>
        <position position="138"/>
    </location>
</feature>
<dbReference type="NCBIfam" id="TIGR00674">
    <property type="entry name" value="dapA"/>
    <property type="match status" value="1"/>
</dbReference>
<feature type="site" description="Part of a proton relay during catalysis" evidence="12">
    <location>
        <position position="49"/>
    </location>
</feature>
<evidence type="ECO:0000256" key="7">
    <source>
        <dbReference type="ARBA" id="ARBA00022915"/>
    </source>
</evidence>
<evidence type="ECO:0000256" key="3">
    <source>
        <dbReference type="ARBA" id="ARBA00007592"/>
    </source>
</evidence>
<keyword evidence="9 12" id="KW-0456">Lyase</keyword>
<dbReference type="PROSITE" id="PS00665">
    <property type="entry name" value="DHDPS_1"/>
    <property type="match status" value="1"/>
</dbReference>
<reference evidence="16 17" key="1">
    <citation type="submission" date="2018-01" db="EMBL/GenBank/DDBJ databases">
        <title>Lactibacter flavus gen. nov., sp. nov., a novel bacterium of the family Propionibacteriaceae isolated from raw milk and dairy products.</title>
        <authorList>
            <person name="Wenning M."/>
            <person name="Breitenwieser F."/>
            <person name="Huptas C."/>
            <person name="von Neubeck M."/>
            <person name="Busse H.-J."/>
            <person name="Scherer S."/>
        </authorList>
    </citation>
    <scope>NUCLEOTIDE SEQUENCE [LARGE SCALE GENOMIC DNA]</scope>
    <source>
        <strain evidence="16 17">VG341</strain>
    </source>
</reference>
<evidence type="ECO:0000256" key="12">
    <source>
        <dbReference type="HAMAP-Rule" id="MF_00418"/>
    </source>
</evidence>
<comment type="caution">
    <text evidence="12">Was originally thought to be a dihydrodipicolinate synthase (DHDPS), catalyzing the condensation of (S)-aspartate-beta-semialdehyde [(S)-ASA] and pyruvate to dihydrodipicolinate (DHDP). However, it was shown in E.coli that the product of the enzymatic reaction is not dihydrodipicolinate but in fact (4S)-4-hydroxy-2,3,4,5-tetrahydro-(2S)-dipicolinic acid (HTPA), and that the consecutive dehydration reaction leading to DHDP is not spontaneous but catalyzed by DapB.</text>
</comment>
<comment type="catalytic activity">
    <reaction evidence="11 12">
        <text>L-aspartate 4-semialdehyde + pyruvate = (2S,4S)-4-hydroxy-2,3,4,5-tetrahydrodipicolinate + H2O + H(+)</text>
        <dbReference type="Rhea" id="RHEA:34171"/>
        <dbReference type="ChEBI" id="CHEBI:15361"/>
        <dbReference type="ChEBI" id="CHEBI:15377"/>
        <dbReference type="ChEBI" id="CHEBI:15378"/>
        <dbReference type="ChEBI" id="CHEBI:67139"/>
        <dbReference type="ChEBI" id="CHEBI:537519"/>
        <dbReference type="EC" id="4.3.3.7"/>
    </reaction>
</comment>
<dbReference type="SMART" id="SM01130">
    <property type="entry name" value="DHDPS"/>
    <property type="match status" value="1"/>
</dbReference>
<dbReference type="InterPro" id="IPR002220">
    <property type="entry name" value="DapA-like"/>
</dbReference>
<evidence type="ECO:0000256" key="5">
    <source>
        <dbReference type="ARBA" id="ARBA00022490"/>
    </source>
</evidence>
<accession>A0A4V1Q7E1</accession>
<keyword evidence="6 12" id="KW-0028">Amino-acid biosynthesis</keyword>
<evidence type="ECO:0000313" key="16">
    <source>
        <dbReference type="EMBL" id="RXW32268.1"/>
    </source>
</evidence>
<dbReference type="CDD" id="cd00950">
    <property type="entry name" value="DHDPS"/>
    <property type="match status" value="1"/>
</dbReference>
<organism evidence="16 17">
    <name type="scientific">Propioniciclava flava</name>
    <dbReference type="NCBI Taxonomy" id="2072026"/>
    <lineage>
        <taxon>Bacteria</taxon>
        <taxon>Bacillati</taxon>
        <taxon>Actinomycetota</taxon>
        <taxon>Actinomycetes</taxon>
        <taxon>Propionibacteriales</taxon>
        <taxon>Propionibacteriaceae</taxon>
        <taxon>Propioniciclava</taxon>
    </lineage>
</organism>
<dbReference type="InterPro" id="IPR013785">
    <property type="entry name" value="Aldolase_TIM"/>
</dbReference>
<evidence type="ECO:0000256" key="6">
    <source>
        <dbReference type="ARBA" id="ARBA00022605"/>
    </source>
</evidence>
<protein>
    <recommendedName>
        <fullName evidence="4 12">4-hydroxy-tetrahydrodipicolinate synthase</fullName>
        <shortName evidence="12">HTPA synthase</shortName>
        <ecNumber evidence="4 12">4.3.3.7</ecNumber>
    </recommendedName>
</protein>
<dbReference type="HAMAP" id="MF_00418">
    <property type="entry name" value="DapA"/>
    <property type="match status" value="1"/>
</dbReference>
<feature type="binding site" evidence="12 15">
    <location>
        <position position="50"/>
    </location>
    <ligand>
        <name>pyruvate</name>
        <dbReference type="ChEBI" id="CHEBI:15361"/>
    </ligand>
</feature>
<comment type="subunit">
    <text evidence="12">Homotetramer; dimer of dimers.</text>
</comment>
<gene>
    <name evidence="12 16" type="primary">dapA</name>
    <name evidence="16" type="ORF">C1706_06815</name>
</gene>
<dbReference type="PRINTS" id="PR00146">
    <property type="entry name" value="DHPICSNTHASE"/>
</dbReference>
<comment type="function">
    <text evidence="1 12">Catalyzes the condensation of (S)-aspartate-beta-semialdehyde [(S)-ASA] and pyruvate to 4-hydroxy-tetrahydrodipicolinate (HTPA).</text>
</comment>
<dbReference type="SUPFAM" id="SSF51569">
    <property type="entry name" value="Aldolase"/>
    <property type="match status" value="1"/>
</dbReference>
<evidence type="ECO:0000256" key="4">
    <source>
        <dbReference type="ARBA" id="ARBA00012086"/>
    </source>
</evidence>
<comment type="pathway">
    <text evidence="2 12">Amino-acid biosynthesis; L-lysine biosynthesis via DAP pathway; (S)-tetrahydrodipicolinate from L-aspartate: step 3/4.</text>
</comment>
<dbReference type="PIRSF" id="PIRSF001365">
    <property type="entry name" value="DHDPS"/>
    <property type="match status" value="1"/>
</dbReference>
<comment type="similarity">
    <text evidence="3 12 13">Belongs to the DapA family.</text>
</comment>
<dbReference type="OrthoDB" id="9782828at2"/>
<dbReference type="Pfam" id="PF00701">
    <property type="entry name" value="DHDPS"/>
    <property type="match status" value="1"/>
</dbReference>
<name>A0A4V1Q7E1_9ACTN</name>
<dbReference type="PROSITE" id="PS00666">
    <property type="entry name" value="DHDPS_2"/>
    <property type="match status" value="1"/>
</dbReference>
<dbReference type="GO" id="GO:0005829">
    <property type="term" value="C:cytosol"/>
    <property type="evidence" value="ECO:0007669"/>
    <property type="project" value="TreeGrafter"/>
</dbReference>
<comment type="caution">
    <text evidence="16">The sequence shown here is derived from an EMBL/GenBank/DDBJ whole genome shotgun (WGS) entry which is preliminary data.</text>
</comment>
<evidence type="ECO:0000256" key="1">
    <source>
        <dbReference type="ARBA" id="ARBA00003294"/>
    </source>
</evidence>
<evidence type="ECO:0000256" key="11">
    <source>
        <dbReference type="ARBA" id="ARBA00047836"/>
    </source>
</evidence>
<dbReference type="GO" id="GO:0019877">
    <property type="term" value="P:diaminopimelate biosynthetic process"/>
    <property type="evidence" value="ECO:0007669"/>
    <property type="project" value="UniProtKB-UniRule"/>
</dbReference>
<dbReference type="PANTHER" id="PTHR12128">
    <property type="entry name" value="DIHYDRODIPICOLINATE SYNTHASE"/>
    <property type="match status" value="1"/>
</dbReference>
<feature type="binding site" evidence="12 15">
    <location>
        <position position="206"/>
    </location>
    <ligand>
        <name>pyruvate</name>
        <dbReference type="ChEBI" id="CHEBI:15361"/>
    </ligand>
</feature>
<evidence type="ECO:0000256" key="2">
    <source>
        <dbReference type="ARBA" id="ARBA00005120"/>
    </source>
</evidence>